<feature type="domain" description="BFD-like [2Fe-2S]-binding" evidence="2">
    <location>
        <begin position="398"/>
        <end position="451"/>
    </location>
</feature>
<keyword evidence="4" id="KW-1185">Reference proteome</keyword>
<protein>
    <submittedName>
        <fullName evidence="3">NAD(P)/FAD-dependent oxidoreductase</fullName>
    </submittedName>
</protein>
<accession>A0A926D382</accession>
<dbReference type="Gene3D" id="1.10.10.1100">
    <property type="entry name" value="BFD-like [2Fe-2S]-binding domain"/>
    <property type="match status" value="1"/>
</dbReference>
<proteinExistence type="predicted"/>
<feature type="domain" description="FAD dependent oxidoreductase" evidence="1">
    <location>
        <begin position="3"/>
        <end position="353"/>
    </location>
</feature>
<gene>
    <name evidence="3" type="ORF">H8696_03635</name>
</gene>
<dbReference type="EMBL" id="JACRSR010000001">
    <property type="protein sequence ID" value="MBC8530933.1"/>
    <property type="molecule type" value="Genomic_DNA"/>
</dbReference>
<organism evidence="3 4">
    <name type="scientific">Gehongia tenuis</name>
    <dbReference type="NCBI Taxonomy" id="2763655"/>
    <lineage>
        <taxon>Bacteria</taxon>
        <taxon>Bacillati</taxon>
        <taxon>Bacillota</taxon>
        <taxon>Clostridia</taxon>
        <taxon>Christensenellales</taxon>
        <taxon>Christensenellaceae</taxon>
        <taxon>Gehongia</taxon>
    </lineage>
</organism>
<name>A0A926D382_9FIRM</name>
<sequence length="480" mass="51300">MRDVVIIGGGVIGAGILRELTRYAVKAVLVEKEEDVASGASKANSAIVHAGYDCVPGTLMAKLNVAGNALFDQVAGELEVPLKRCGSYVAAFGAEDEKELKKLKRYGDENGVPGLRIISGEELRRREPALNEGITAALYAPTGGITCPYELTVAYAENAIHNGGEVLVNFDVVSLRRLEDGFVLRARDGREVRAKYVVNAAGVHADDISRLAGAEDFEIHPRKGEYMLLDRAAGTLLSSVIFQTPSRMGKGVLVSPTVDGNLFIGPTAVDQTDKEDRDVTAKGIGDLIALGQKSVPSVPAGKVIRSFAGLRAVSGTDFRIEASGKVPGFIQAAGICSPGLSSAPAIALRVVDLLGGAGLALEKRTDFDPHRKHIRRFSAMSPGERADAVRANPLYGRIICRCETVSEAEIVEAIHRPLPATSLDMIKRRTRAGMGRCQSGFCKPRVMEILSRELGVPMEEITQSGTGSWIVEKKEREGQA</sequence>
<dbReference type="InterPro" id="IPR007419">
    <property type="entry name" value="BFD-like_2Fe2S-bd_dom"/>
</dbReference>
<dbReference type="InterPro" id="IPR036188">
    <property type="entry name" value="FAD/NAD-bd_sf"/>
</dbReference>
<dbReference type="SUPFAM" id="SSF51905">
    <property type="entry name" value="FAD/NAD(P)-binding domain"/>
    <property type="match status" value="1"/>
</dbReference>
<dbReference type="AlphaFoldDB" id="A0A926D382"/>
<dbReference type="Gene3D" id="3.50.50.60">
    <property type="entry name" value="FAD/NAD(P)-binding domain"/>
    <property type="match status" value="1"/>
</dbReference>
<dbReference type="PANTHER" id="PTHR42720:SF1">
    <property type="entry name" value="GLYCEROL 3-PHOSPHATE OXIDASE"/>
    <property type="match status" value="1"/>
</dbReference>
<dbReference type="Gene3D" id="3.30.9.10">
    <property type="entry name" value="D-Amino Acid Oxidase, subunit A, domain 2"/>
    <property type="match status" value="1"/>
</dbReference>
<evidence type="ECO:0000313" key="3">
    <source>
        <dbReference type="EMBL" id="MBC8530933.1"/>
    </source>
</evidence>
<reference evidence="3" key="1">
    <citation type="submission" date="2020-08" db="EMBL/GenBank/DDBJ databases">
        <title>Genome public.</title>
        <authorList>
            <person name="Liu C."/>
            <person name="Sun Q."/>
        </authorList>
    </citation>
    <scope>NUCLEOTIDE SEQUENCE</scope>
    <source>
        <strain evidence="3">NSJ-53</strain>
    </source>
</reference>
<comment type="caution">
    <text evidence="3">The sequence shown here is derived from an EMBL/GenBank/DDBJ whole genome shotgun (WGS) entry which is preliminary data.</text>
</comment>
<dbReference type="InterPro" id="IPR041854">
    <property type="entry name" value="BFD-like_2Fe2S-bd_dom_sf"/>
</dbReference>
<dbReference type="PANTHER" id="PTHR42720">
    <property type="entry name" value="GLYCEROL-3-PHOSPHATE DEHYDROGENASE"/>
    <property type="match status" value="1"/>
</dbReference>
<evidence type="ECO:0000259" key="2">
    <source>
        <dbReference type="Pfam" id="PF04324"/>
    </source>
</evidence>
<dbReference type="InterPro" id="IPR006076">
    <property type="entry name" value="FAD-dep_OxRdtase"/>
</dbReference>
<dbReference type="RefSeq" id="WP_249315003.1">
    <property type="nucleotide sequence ID" value="NZ_JACRSR010000001.1"/>
</dbReference>
<dbReference type="InterPro" id="IPR052745">
    <property type="entry name" value="G3P_Oxidase/Oxidoreductase"/>
</dbReference>
<dbReference type="Proteomes" id="UP000623172">
    <property type="component" value="Unassembled WGS sequence"/>
</dbReference>
<evidence type="ECO:0000259" key="1">
    <source>
        <dbReference type="Pfam" id="PF01266"/>
    </source>
</evidence>
<dbReference type="Pfam" id="PF04324">
    <property type="entry name" value="Fer2_BFD"/>
    <property type="match status" value="1"/>
</dbReference>
<dbReference type="Pfam" id="PF01266">
    <property type="entry name" value="DAO"/>
    <property type="match status" value="1"/>
</dbReference>
<evidence type="ECO:0000313" key="4">
    <source>
        <dbReference type="Proteomes" id="UP000623172"/>
    </source>
</evidence>
<dbReference type="SUPFAM" id="SSF54373">
    <property type="entry name" value="FAD-linked reductases, C-terminal domain"/>
    <property type="match status" value="1"/>
</dbReference>
<dbReference type="CDD" id="cd19946">
    <property type="entry name" value="GlpA-like_Fer2_BFD-like"/>
    <property type="match status" value="1"/>
</dbReference>